<dbReference type="EMBL" id="JXYS01000078">
    <property type="protein sequence ID" value="KJF16634.1"/>
    <property type="molecule type" value="Genomic_DNA"/>
</dbReference>
<evidence type="ECO:0000313" key="2">
    <source>
        <dbReference type="EMBL" id="KJF16634.1"/>
    </source>
</evidence>
<keyword evidence="3" id="KW-1185">Reference proteome</keyword>
<accession>A0A0D8HFI2</accession>
<dbReference type="AlphaFoldDB" id="A0A0D8HFI2"/>
<proteinExistence type="predicted"/>
<feature type="region of interest" description="Disordered" evidence="1">
    <location>
        <begin position="54"/>
        <end position="73"/>
    </location>
</feature>
<dbReference type="STRING" id="1280514.AXFE_24960"/>
<feature type="compositionally biased region" description="Basic and acidic residues" evidence="1">
    <location>
        <begin position="54"/>
        <end position="67"/>
    </location>
</feature>
<evidence type="ECO:0000313" key="3">
    <source>
        <dbReference type="Proteomes" id="UP000032360"/>
    </source>
</evidence>
<sequence>MTYLLPTCPTLLEKRNRGRGFVNVISVVVPRPSSVFYSCRSLAKFRPWREGTDPALRGHEGRREAKRVTGGPT</sequence>
<reference evidence="2 3" key="1">
    <citation type="submission" date="2015-01" db="EMBL/GenBank/DDBJ databases">
        <title>Draft genome of the acidophilic iron oxidizer Acidithrix ferrooxidans strain Py-F3.</title>
        <authorList>
            <person name="Poehlein A."/>
            <person name="Eisen S."/>
            <person name="Schloemann M."/>
            <person name="Johnson B.D."/>
            <person name="Daniel R."/>
            <person name="Muehling M."/>
        </authorList>
    </citation>
    <scope>NUCLEOTIDE SEQUENCE [LARGE SCALE GENOMIC DNA]</scope>
    <source>
        <strain evidence="2 3">Py-F3</strain>
    </source>
</reference>
<organism evidence="2 3">
    <name type="scientific">Acidithrix ferrooxidans</name>
    <dbReference type="NCBI Taxonomy" id="1280514"/>
    <lineage>
        <taxon>Bacteria</taxon>
        <taxon>Bacillati</taxon>
        <taxon>Actinomycetota</taxon>
        <taxon>Acidimicrobiia</taxon>
        <taxon>Acidimicrobiales</taxon>
        <taxon>Acidimicrobiaceae</taxon>
        <taxon>Acidithrix</taxon>
    </lineage>
</organism>
<dbReference type="Proteomes" id="UP000032360">
    <property type="component" value="Unassembled WGS sequence"/>
</dbReference>
<evidence type="ECO:0000256" key="1">
    <source>
        <dbReference type="SAM" id="MobiDB-lite"/>
    </source>
</evidence>
<gene>
    <name evidence="2" type="ORF">AXFE_24960</name>
</gene>
<comment type="caution">
    <text evidence="2">The sequence shown here is derived from an EMBL/GenBank/DDBJ whole genome shotgun (WGS) entry which is preliminary data.</text>
</comment>
<name>A0A0D8HFI2_9ACTN</name>
<protein>
    <submittedName>
        <fullName evidence="2">Uncharacterized protein</fullName>
    </submittedName>
</protein>